<protein>
    <submittedName>
        <fullName evidence="1">Uncharacterized protein</fullName>
    </submittedName>
</protein>
<dbReference type="EMBL" id="BK014787">
    <property type="protein sequence ID" value="DAD75686.1"/>
    <property type="molecule type" value="Genomic_DNA"/>
</dbReference>
<reference evidence="1" key="1">
    <citation type="journal article" date="2021" name="Proc. Natl. Acad. Sci. U.S.A.">
        <title>A Catalog of Tens of Thousands of Viruses from Human Metagenomes Reveals Hidden Associations with Chronic Diseases.</title>
        <authorList>
            <person name="Tisza M.J."/>
            <person name="Buck C.B."/>
        </authorList>
    </citation>
    <scope>NUCLEOTIDE SEQUENCE</scope>
    <source>
        <strain evidence="1">Ctzeq1</strain>
    </source>
</reference>
<accession>A0A8S5M0H0</accession>
<proteinExistence type="predicted"/>
<name>A0A8S5M0H0_9CAUD</name>
<sequence length="37" mass="4299">MYFFDNHINAFLVEGLHDIPVDAIAVSDNEYGDYVFF</sequence>
<organism evidence="1">
    <name type="scientific">Podoviridae sp. ctzeq1</name>
    <dbReference type="NCBI Taxonomy" id="2826597"/>
    <lineage>
        <taxon>Viruses</taxon>
        <taxon>Duplodnaviria</taxon>
        <taxon>Heunggongvirae</taxon>
        <taxon>Uroviricota</taxon>
        <taxon>Caudoviricetes</taxon>
    </lineage>
</organism>
<evidence type="ECO:0000313" key="1">
    <source>
        <dbReference type="EMBL" id="DAD75686.1"/>
    </source>
</evidence>